<dbReference type="Proteomes" id="UP000000768">
    <property type="component" value="Chromosome 8"/>
</dbReference>
<dbReference type="InParanoid" id="A0A1Z5R5S2"/>
<dbReference type="AlphaFoldDB" id="A0A1Z5R5S2"/>
<dbReference type="Gramene" id="OQU78919">
    <property type="protein sequence ID" value="OQU78919"/>
    <property type="gene ID" value="SORBI_3008G071550"/>
</dbReference>
<reference evidence="1 2" key="1">
    <citation type="journal article" date="2009" name="Nature">
        <title>The Sorghum bicolor genome and the diversification of grasses.</title>
        <authorList>
            <person name="Paterson A.H."/>
            <person name="Bowers J.E."/>
            <person name="Bruggmann R."/>
            <person name="Dubchak I."/>
            <person name="Grimwood J."/>
            <person name="Gundlach H."/>
            <person name="Haberer G."/>
            <person name="Hellsten U."/>
            <person name="Mitros T."/>
            <person name="Poliakov A."/>
            <person name="Schmutz J."/>
            <person name="Spannagl M."/>
            <person name="Tang H."/>
            <person name="Wang X."/>
            <person name="Wicker T."/>
            <person name="Bharti A.K."/>
            <person name="Chapman J."/>
            <person name="Feltus F.A."/>
            <person name="Gowik U."/>
            <person name="Grigoriev I.V."/>
            <person name="Lyons E."/>
            <person name="Maher C.A."/>
            <person name="Martis M."/>
            <person name="Narechania A."/>
            <person name="Otillar R.P."/>
            <person name="Penning B.W."/>
            <person name="Salamov A.A."/>
            <person name="Wang Y."/>
            <person name="Zhang L."/>
            <person name="Carpita N.C."/>
            <person name="Freeling M."/>
            <person name="Gingle A.R."/>
            <person name="Hash C.T."/>
            <person name="Keller B."/>
            <person name="Klein P."/>
            <person name="Kresovich S."/>
            <person name="McCann M.C."/>
            <person name="Ming R."/>
            <person name="Peterson D.G."/>
            <person name="Mehboob-ur-Rahman"/>
            <person name="Ware D."/>
            <person name="Westhoff P."/>
            <person name="Mayer K.F."/>
            <person name="Messing J."/>
            <person name="Rokhsar D.S."/>
        </authorList>
    </citation>
    <scope>NUCLEOTIDE SEQUENCE [LARGE SCALE GENOMIC DNA]</scope>
    <source>
        <strain evidence="2">cv. BTx623</strain>
    </source>
</reference>
<dbReference type="EMBL" id="CM000767">
    <property type="protein sequence ID" value="OQU78918.1"/>
    <property type="molecule type" value="Genomic_DNA"/>
</dbReference>
<reference evidence="2" key="3">
    <citation type="journal article" date="2018" name="Plant J.">
        <title>The Sorghum bicolor reference genome: improved assembly, gene annotations, a transcriptome atlas, and signatures of genome organization.</title>
        <authorList>
            <person name="McCormick R.F."/>
            <person name="Truong S.K."/>
            <person name="Sreedasyam A."/>
            <person name="Jenkins J."/>
            <person name="Shu S."/>
            <person name="Sims D."/>
            <person name="Kennedy M."/>
            <person name="Amirebrahimi M."/>
            <person name="Weers B.D."/>
            <person name="McKinley B."/>
            <person name="Mattison A."/>
            <person name="Morishige D.T."/>
            <person name="Grimwood J."/>
            <person name="Schmutz J."/>
            <person name="Mullet J.E."/>
        </authorList>
    </citation>
    <scope>NUCLEOTIDE SEQUENCE [LARGE SCALE GENOMIC DNA]</scope>
    <source>
        <strain evidence="2">cv. BTx623</strain>
    </source>
</reference>
<organism evidence="1 2">
    <name type="scientific">Sorghum bicolor</name>
    <name type="common">Sorghum</name>
    <name type="synonym">Sorghum vulgare</name>
    <dbReference type="NCBI Taxonomy" id="4558"/>
    <lineage>
        <taxon>Eukaryota</taxon>
        <taxon>Viridiplantae</taxon>
        <taxon>Streptophyta</taxon>
        <taxon>Embryophyta</taxon>
        <taxon>Tracheophyta</taxon>
        <taxon>Spermatophyta</taxon>
        <taxon>Magnoliopsida</taxon>
        <taxon>Liliopsida</taxon>
        <taxon>Poales</taxon>
        <taxon>Poaceae</taxon>
        <taxon>PACMAD clade</taxon>
        <taxon>Panicoideae</taxon>
        <taxon>Andropogonodae</taxon>
        <taxon>Andropogoneae</taxon>
        <taxon>Sorghinae</taxon>
        <taxon>Sorghum</taxon>
    </lineage>
</organism>
<evidence type="ECO:0000313" key="2">
    <source>
        <dbReference type="Proteomes" id="UP000000768"/>
    </source>
</evidence>
<accession>A0A1Z5R5S2</accession>
<proteinExistence type="predicted"/>
<dbReference type="EMBL" id="CM000767">
    <property type="protein sequence ID" value="OQU78919.1"/>
    <property type="molecule type" value="Genomic_DNA"/>
</dbReference>
<dbReference type="Gramene" id="OQU78918">
    <property type="protein sequence ID" value="OQU78918"/>
    <property type="gene ID" value="SORBI_3008G071550"/>
</dbReference>
<protein>
    <submittedName>
        <fullName evidence="1">Uncharacterized protein</fullName>
    </submittedName>
</protein>
<evidence type="ECO:0000313" key="1">
    <source>
        <dbReference type="EMBL" id="OQU78919.1"/>
    </source>
</evidence>
<sequence length="71" mass="8048">MRTARTMSNATTLDASNVTLVLCQRRYCYEEPHDCYCCLPEFSLCYNTQSECRAACPRCNPKCPAQSPSPF</sequence>
<reference evidence="1" key="2">
    <citation type="submission" date="2017-02" db="EMBL/GenBank/DDBJ databases">
        <title>WGS assembly of Sorghum bicolor.</title>
        <authorList>
            <person name="Paterson A."/>
            <person name="Mullet J."/>
            <person name="Bowers J."/>
            <person name="Bruggmann R."/>
            <person name="Dubchak I."/>
            <person name="Grimwood J."/>
            <person name="Gundlach H."/>
            <person name="Haberer G."/>
            <person name="Hellsten U."/>
            <person name="Mitros T."/>
            <person name="Poliakov A."/>
            <person name="Schmutz J."/>
            <person name="Spannagl M."/>
            <person name="Tang H."/>
            <person name="Wang X."/>
            <person name="Wicker T."/>
            <person name="Bharti A."/>
            <person name="Chapman J."/>
            <person name="Feltus F."/>
            <person name="Gowik U."/>
            <person name="Grigoriev I."/>
            <person name="Lyons E."/>
            <person name="Maher C."/>
            <person name="Martis M."/>
            <person name="Narechania A."/>
            <person name="Otillar R."/>
            <person name="Penning B."/>
            <person name="Salamov A."/>
            <person name="Wang Y."/>
            <person name="Zhang L."/>
            <person name="Carpita N."/>
            <person name="Freeling M."/>
            <person name="Gingle A."/>
            <person name="Hash C."/>
            <person name="Keller B."/>
            <person name="Klein P."/>
            <person name="Kresovich S."/>
            <person name="Mccann M."/>
            <person name="Ming R."/>
            <person name="Peterson D."/>
            <person name="Rahman M."/>
            <person name="Ware D."/>
            <person name="Westhoff P."/>
            <person name="Mayer K."/>
            <person name="Messing J."/>
            <person name="Sims D."/>
            <person name="Jenkins J."/>
            <person name="Shu S."/>
            <person name="Rokhsar D."/>
        </authorList>
    </citation>
    <scope>NUCLEOTIDE SEQUENCE</scope>
</reference>
<gene>
    <name evidence="1" type="ORF">SORBI_3008G071550</name>
</gene>
<name>A0A1Z5R5S2_SORBI</name>
<keyword evidence="2" id="KW-1185">Reference proteome</keyword>